<dbReference type="AlphaFoldDB" id="A0A3D9UJD5"/>
<accession>A0A3D9UJD5</accession>
<evidence type="ECO:0000256" key="1">
    <source>
        <dbReference type="ARBA" id="ARBA00022670"/>
    </source>
</evidence>
<dbReference type="Pfam" id="PF01435">
    <property type="entry name" value="Peptidase_M48"/>
    <property type="match status" value="1"/>
</dbReference>
<dbReference type="RefSeq" id="WP_170143957.1">
    <property type="nucleotide sequence ID" value="NZ_QTUA01000001.1"/>
</dbReference>
<dbReference type="CDD" id="cd07326">
    <property type="entry name" value="M56_BlaR1_MecR1_like"/>
    <property type="match status" value="1"/>
</dbReference>
<evidence type="ECO:0000313" key="10">
    <source>
        <dbReference type="Proteomes" id="UP000256253"/>
    </source>
</evidence>
<dbReference type="GO" id="GO:0004222">
    <property type="term" value="F:metalloendopeptidase activity"/>
    <property type="evidence" value="ECO:0007669"/>
    <property type="project" value="InterPro"/>
</dbReference>
<reference evidence="9 10" key="1">
    <citation type="submission" date="2018-08" db="EMBL/GenBank/DDBJ databases">
        <title>Sequencing the genomes of 1000 actinobacteria strains.</title>
        <authorList>
            <person name="Klenk H.-P."/>
        </authorList>
    </citation>
    <scope>NUCLEOTIDE SEQUENCE [LARGE SCALE GENOMIC DNA]</scope>
    <source>
        <strain evidence="9 10">DSM 22967</strain>
    </source>
</reference>
<protein>
    <submittedName>
        <fullName evidence="9">Peptidase M48-like protein</fullName>
    </submittedName>
</protein>
<dbReference type="GO" id="GO:0006508">
    <property type="term" value="P:proteolysis"/>
    <property type="evidence" value="ECO:0007669"/>
    <property type="project" value="UniProtKB-KW"/>
</dbReference>
<comment type="cofactor">
    <cofactor evidence="6">
        <name>Zn(2+)</name>
        <dbReference type="ChEBI" id="CHEBI:29105"/>
    </cofactor>
    <text evidence="6">Binds 1 zinc ion per subunit.</text>
</comment>
<evidence type="ECO:0000256" key="3">
    <source>
        <dbReference type="ARBA" id="ARBA00022801"/>
    </source>
</evidence>
<dbReference type="InterPro" id="IPR052173">
    <property type="entry name" value="Beta-lactam_resp_regulator"/>
</dbReference>
<comment type="caution">
    <text evidence="9">The sequence shown here is derived from an EMBL/GenBank/DDBJ whole genome shotgun (WGS) entry which is preliminary data.</text>
</comment>
<keyword evidence="5 6" id="KW-0482">Metalloprotease</keyword>
<gene>
    <name evidence="9" type="ORF">DFJ65_0375</name>
</gene>
<dbReference type="PANTHER" id="PTHR34978:SF3">
    <property type="entry name" value="SLR0241 PROTEIN"/>
    <property type="match status" value="1"/>
</dbReference>
<feature type="transmembrane region" description="Helical" evidence="7">
    <location>
        <begin position="267"/>
        <end position="291"/>
    </location>
</feature>
<feature type="domain" description="Peptidase M48" evidence="8">
    <location>
        <begin position="128"/>
        <end position="188"/>
    </location>
</feature>
<dbReference type="Proteomes" id="UP000256253">
    <property type="component" value="Unassembled WGS sequence"/>
</dbReference>
<keyword evidence="3 6" id="KW-0378">Hydrolase</keyword>
<evidence type="ECO:0000313" key="9">
    <source>
        <dbReference type="EMBL" id="REF29429.1"/>
    </source>
</evidence>
<keyword evidence="10" id="KW-1185">Reference proteome</keyword>
<dbReference type="InterPro" id="IPR001915">
    <property type="entry name" value="Peptidase_M48"/>
</dbReference>
<dbReference type="Gene3D" id="3.30.2010.10">
    <property type="entry name" value="Metalloproteases ('zincins'), catalytic domain"/>
    <property type="match status" value="1"/>
</dbReference>
<keyword evidence="2" id="KW-0479">Metal-binding</keyword>
<dbReference type="PANTHER" id="PTHR34978">
    <property type="entry name" value="POSSIBLE SENSOR-TRANSDUCER PROTEIN BLAR"/>
    <property type="match status" value="1"/>
</dbReference>
<evidence type="ECO:0000256" key="7">
    <source>
        <dbReference type="SAM" id="Phobius"/>
    </source>
</evidence>
<evidence type="ECO:0000256" key="4">
    <source>
        <dbReference type="ARBA" id="ARBA00022833"/>
    </source>
</evidence>
<dbReference type="EMBL" id="QTUA01000001">
    <property type="protein sequence ID" value="REF29429.1"/>
    <property type="molecule type" value="Genomic_DNA"/>
</dbReference>
<keyword evidence="4 6" id="KW-0862">Zinc</keyword>
<proteinExistence type="inferred from homology"/>
<keyword evidence="1 6" id="KW-0645">Protease</keyword>
<evidence type="ECO:0000256" key="2">
    <source>
        <dbReference type="ARBA" id="ARBA00022723"/>
    </source>
</evidence>
<sequence>MYVAALILLAVLLAWPVPRLLPRVTALRAAPAAATLLWQCVSLAAIAAGLLAAPLAVLIQARATSGRHDPEPGQHLPLLVAGLAVTAFVAGRLLLKAHLVGTDLRRGRKEHTELVDLIGVDDAVLGEHVKVLTHPTPTAYCVPGSRKRVVLTKGTLDALDADQVAAVLAHERAHLRQRHDLVLEFFTVLHTAVPTWIRSTAGMGEVKLLIELLADRWAATVVGRRPLATAMLALASGSHPTSALGAGDDAVIRIEVLAADGRHRLRVCLLAVLASVVVLQLPIALAVLTIVG</sequence>
<name>A0A3D9UJD5_9MICO</name>
<keyword evidence="7" id="KW-0472">Membrane</keyword>
<comment type="similarity">
    <text evidence="6">Belongs to the peptidase M48 family.</text>
</comment>
<evidence type="ECO:0000259" key="8">
    <source>
        <dbReference type="Pfam" id="PF01435"/>
    </source>
</evidence>
<dbReference type="GO" id="GO:0046872">
    <property type="term" value="F:metal ion binding"/>
    <property type="evidence" value="ECO:0007669"/>
    <property type="project" value="UniProtKB-KW"/>
</dbReference>
<keyword evidence="7" id="KW-0812">Transmembrane</keyword>
<keyword evidence="7" id="KW-1133">Transmembrane helix</keyword>
<evidence type="ECO:0000256" key="5">
    <source>
        <dbReference type="ARBA" id="ARBA00023049"/>
    </source>
</evidence>
<evidence type="ECO:0000256" key="6">
    <source>
        <dbReference type="RuleBase" id="RU003983"/>
    </source>
</evidence>
<organism evidence="9 10">
    <name type="scientific">Calidifontibacter indicus</name>
    <dbReference type="NCBI Taxonomy" id="419650"/>
    <lineage>
        <taxon>Bacteria</taxon>
        <taxon>Bacillati</taxon>
        <taxon>Actinomycetota</taxon>
        <taxon>Actinomycetes</taxon>
        <taxon>Micrococcales</taxon>
        <taxon>Dermacoccaceae</taxon>
        <taxon>Calidifontibacter</taxon>
    </lineage>
</organism>
<feature type="transmembrane region" description="Helical" evidence="7">
    <location>
        <begin position="36"/>
        <end position="59"/>
    </location>
</feature>